<keyword evidence="1" id="KW-0233">DNA recombination</keyword>
<dbReference type="InterPro" id="IPR011010">
    <property type="entry name" value="DNA_brk_join_enz"/>
</dbReference>
<dbReference type="Proteomes" id="UP001501638">
    <property type="component" value="Unassembled WGS sequence"/>
</dbReference>
<feature type="domain" description="Tyr recombinase" evidence="2">
    <location>
        <begin position="194"/>
        <end position="330"/>
    </location>
</feature>
<evidence type="ECO:0000256" key="1">
    <source>
        <dbReference type="ARBA" id="ARBA00023172"/>
    </source>
</evidence>
<dbReference type="EMBL" id="BAAASZ010000042">
    <property type="protein sequence ID" value="GAA2463057.1"/>
    <property type="molecule type" value="Genomic_DNA"/>
</dbReference>
<dbReference type="RefSeq" id="WP_344328205.1">
    <property type="nucleotide sequence ID" value="NZ_BAAASZ010000042.1"/>
</dbReference>
<evidence type="ECO:0000259" key="2">
    <source>
        <dbReference type="PROSITE" id="PS51898"/>
    </source>
</evidence>
<proteinExistence type="predicted"/>
<reference evidence="3 4" key="1">
    <citation type="journal article" date="2019" name="Int. J. Syst. Evol. Microbiol.">
        <title>The Global Catalogue of Microorganisms (GCM) 10K type strain sequencing project: providing services to taxonomists for standard genome sequencing and annotation.</title>
        <authorList>
            <consortium name="The Broad Institute Genomics Platform"/>
            <consortium name="The Broad Institute Genome Sequencing Center for Infectious Disease"/>
            <person name="Wu L."/>
            <person name="Ma J."/>
        </authorList>
    </citation>
    <scope>NUCLEOTIDE SEQUENCE [LARGE SCALE GENOMIC DNA]</scope>
    <source>
        <strain evidence="3 4">JCM 6305</strain>
    </source>
</reference>
<dbReference type="InterPro" id="IPR013762">
    <property type="entry name" value="Integrase-like_cat_sf"/>
</dbReference>
<organism evidence="3 4">
    <name type="scientific">Streptomyces macrosporus</name>
    <dbReference type="NCBI Taxonomy" id="44032"/>
    <lineage>
        <taxon>Bacteria</taxon>
        <taxon>Bacillati</taxon>
        <taxon>Actinomycetota</taxon>
        <taxon>Actinomycetes</taxon>
        <taxon>Kitasatosporales</taxon>
        <taxon>Streptomycetaceae</taxon>
        <taxon>Streptomyces</taxon>
    </lineage>
</organism>
<evidence type="ECO:0000313" key="4">
    <source>
        <dbReference type="Proteomes" id="UP001501638"/>
    </source>
</evidence>
<keyword evidence="4" id="KW-1185">Reference proteome</keyword>
<name>A0ABN3KMV0_9ACTN</name>
<dbReference type="Gene3D" id="1.10.443.10">
    <property type="entry name" value="Intergrase catalytic core"/>
    <property type="match status" value="1"/>
</dbReference>
<accession>A0ABN3KMV0</accession>
<gene>
    <name evidence="3" type="ORF">GCM10010405_54300</name>
</gene>
<evidence type="ECO:0000313" key="3">
    <source>
        <dbReference type="EMBL" id="GAA2463057.1"/>
    </source>
</evidence>
<dbReference type="InterPro" id="IPR002104">
    <property type="entry name" value="Integrase_catalytic"/>
</dbReference>
<sequence length="330" mass="37516">MSNDFEAVRRPARDVIHHHNLVALIRETVRGLRRASLSFRSLTPTDADAWDLGWTNLRSTALGGRRHRPGQVDASAIRQPWLREVIKTWATTVSLDSGRFKRVFAACVVASDALHARLGGDKDYTKLRFADMKAVFTAMSRIRRSTDDELASRSYRQQSFGCFMEIIDFGRKFDRDKTLVLPPEETNEDAAGRAVPESVIAQLDAHLALLGADFSYGELERADIELMMQTAYLVLRDTGRRPVEIASLRLKCLETRGDENTLIWENVKKRRYGRKLPITRETAAVIRTWQTRRRQPEVPSRSRKYLFPSITDRSGVAHMGASSLANAMRE</sequence>
<protein>
    <recommendedName>
        <fullName evidence="2">Tyr recombinase domain-containing protein</fullName>
    </recommendedName>
</protein>
<comment type="caution">
    <text evidence="3">The sequence shown here is derived from an EMBL/GenBank/DDBJ whole genome shotgun (WGS) entry which is preliminary data.</text>
</comment>
<dbReference type="SUPFAM" id="SSF56349">
    <property type="entry name" value="DNA breaking-rejoining enzymes"/>
    <property type="match status" value="1"/>
</dbReference>
<dbReference type="PROSITE" id="PS51898">
    <property type="entry name" value="TYR_RECOMBINASE"/>
    <property type="match status" value="1"/>
</dbReference>